<dbReference type="EMBL" id="BK029947">
    <property type="protein sequence ID" value="DAD56963.1"/>
    <property type="molecule type" value="Genomic_DNA"/>
</dbReference>
<sequence>MITSLFSCKKTMFKKSPFIQCLCGFAVFLLLEK</sequence>
<reference evidence="1" key="1">
    <citation type="journal article" date="2021" name="Proc. Natl. Acad. Sci. U.S.A.">
        <title>A Catalog of Tens of Thousands of Viruses from Human Metagenomes Reveals Hidden Associations with Chronic Diseases.</title>
        <authorList>
            <person name="Tisza M.J."/>
            <person name="Buck C.B."/>
        </authorList>
    </citation>
    <scope>NUCLEOTIDE SEQUENCE</scope>
    <source>
        <strain evidence="1">CtPNe1</strain>
    </source>
</reference>
<organism evidence="1">
    <name type="scientific">Bacteriophage sp</name>
    <dbReference type="NCBI Taxonomy" id="38018"/>
    <lineage>
        <taxon>Viruses</taxon>
    </lineage>
</organism>
<protein>
    <submittedName>
        <fullName evidence="1">Uncharacterized protein</fullName>
    </submittedName>
</protein>
<accession>A0A8D9PGX7</accession>
<evidence type="ECO:0000313" key="1">
    <source>
        <dbReference type="EMBL" id="DAD56963.1"/>
    </source>
</evidence>
<name>A0A8D9PGX7_9VIRU</name>
<proteinExistence type="predicted"/>